<feature type="chain" id="PRO_5037778117" evidence="2">
    <location>
        <begin position="29"/>
        <end position="121"/>
    </location>
</feature>
<organism evidence="3 4">
    <name type="scientific">Meloidogyne incognita</name>
    <name type="common">Southern root-knot nematode worm</name>
    <name type="synonym">Oxyuris incognita</name>
    <dbReference type="NCBI Taxonomy" id="6306"/>
    <lineage>
        <taxon>Eukaryota</taxon>
        <taxon>Metazoa</taxon>
        <taxon>Ecdysozoa</taxon>
        <taxon>Nematoda</taxon>
        <taxon>Chromadorea</taxon>
        <taxon>Rhabditida</taxon>
        <taxon>Tylenchina</taxon>
        <taxon>Tylenchomorpha</taxon>
        <taxon>Tylenchoidea</taxon>
        <taxon>Meloidogynidae</taxon>
        <taxon>Meloidogyninae</taxon>
        <taxon>Meloidogyne</taxon>
        <taxon>Meloidogyne incognita group</taxon>
    </lineage>
</organism>
<reference evidence="4" key="1">
    <citation type="submission" date="2022-11" db="UniProtKB">
        <authorList>
            <consortium name="WormBaseParasite"/>
        </authorList>
    </citation>
    <scope>IDENTIFICATION</scope>
</reference>
<keyword evidence="3" id="KW-1185">Reference proteome</keyword>
<accession>A0A914MSQ6</accession>
<feature type="transmembrane region" description="Helical" evidence="1">
    <location>
        <begin position="60"/>
        <end position="84"/>
    </location>
</feature>
<evidence type="ECO:0000313" key="3">
    <source>
        <dbReference type="Proteomes" id="UP000887563"/>
    </source>
</evidence>
<proteinExistence type="predicted"/>
<keyword evidence="2" id="KW-0732">Signal</keyword>
<evidence type="ECO:0000313" key="4">
    <source>
        <dbReference type="WBParaSite" id="Minc3s02584g30766"/>
    </source>
</evidence>
<evidence type="ECO:0000256" key="2">
    <source>
        <dbReference type="SAM" id="SignalP"/>
    </source>
</evidence>
<keyword evidence="1" id="KW-1133">Transmembrane helix</keyword>
<sequence>MSGFKHCSSSSPLLIGAILLFNFAFADGNAVDNTDDDVKIMKVFFGWISPGAVAGNVRNFVLAIIGILALIACLCFLVSLLLCLRWQRQQKGRSQKQREVVKEERHRLGIGTCIGRGFKDG</sequence>
<dbReference type="Proteomes" id="UP000887563">
    <property type="component" value="Unplaced"/>
</dbReference>
<protein>
    <submittedName>
        <fullName evidence="4">Candidate secreted effector</fullName>
    </submittedName>
</protein>
<dbReference type="AlphaFoldDB" id="A0A914MSQ6"/>
<name>A0A914MSQ6_MELIC</name>
<feature type="signal peptide" evidence="2">
    <location>
        <begin position="1"/>
        <end position="28"/>
    </location>
</feature>
<keyword evidence="1" id="KW-0812">Transmembrane</keyword>
<evidence type="ECO:0000256" key="1">
    <source>
        <dbReference type="SAM" id="Phobius"/>
    </source>
</evidence>
<dbReference type="WBParaSite" id="Minc3s02584g30766">
    <property type="protein sequence ID" value="Minc3s02584g30766"/>
    <property type="gene ID" value="Minc3s02584g30766"/>
</dbReference>
<keyword evidence="1" id="KW-0472">Membrane</keyword>